<keyword evidence="2" id="KW-0472">Membrane</keyword>
<dbReference type="PANTHER" id="PTHR23028:SF53">
    <property type="entry name" value="ACYL_TRANSF_3 DOMAIN-CONTAINING PROTEIN"/>
    <property type="match status" value="1"/>
</dbReference>
<accession>A0A417Z2G1</accession>
<proteinExistence type="predicted"/>
<name>A0A417Z2G1_9MICO</name>
<evidence type="ECO:0000313" key="4">
    <source>
        <dbReference type="EMBL" id="RHW44816.1"/>
    </source>
</evidence>
<dbReference type="Pfam" id="PF01757">
    <property type="entry name" value="Acyl_transf_3"/>
    <property type="match status" value="1"/>
</dbReference>
<evidence type="ECO:0000259" key="3">
    <source>
        <dbReference type="Pfam" id="PF01757"/>
    </source>
</evidence>
<dbReference type="InterPro" id="IPR002656">
    <property type="entry name" value="Acyl_transf_3_dom"/>
</dbReference>
<evidence type="ECO:0000256" key="1">
    <source>
        <dbReference type="SAM" id="MobiDB-lite"/>
    </source>
</evidence>
<evidence type="ECO:0000256" key="2">
    <source>
        <dbReference type="SAM" id="Phobius"/>
    </source>
</evidence>
<organism evidence="4 5">
    <name type="scientific">Dermacoccus abyssi</name>
    <dbReference type="NCBI Taxonomy" id="322596"/>
    <lineage>
        <taxon>Bacteria</taxon>
        <taxon>Bacillati</taxon>
        <taxon>Actinomycetota</taxon>
        <taxon>Actinomycetes</taxon>
        <taxon>Micrococcales</taxon>
        <taxon>Dermacoccaceae</taxon>
        <taxon>Dermacoccus</taxon>
    </lineage>
</organism>
<evidence type="ECO:0000313" key="5">
    <source>
        <dbReference type="Proteomes" id="UP000285376"/>
    </source>
</evidence>
<dbReference type="EMBL" id="QWLM01000013">
    <property type="protein sequence ID" value="RHW44816.1"/>
    <property type="molecule type" value="Genomic_DNA"/>
</dbReference>
<dbReference type="GO" id="GO:0016020">
    <property type="term" value="C:membrane"/>
    <property type="evidence" value="ECO:0007669"/>
    <property type="project" value="TreeGrafter"/>
</dbReference>
<feature type="transmembrane region" description="Helical" evidence="2">
    <location>
        <begin position="226"/>
        <end position="244"/>
    </location>
</feature>
<keyword evidence="2" id="KW-0812">Transmembrane</keyword>
<dbReference type="GO" id="GO:0016747">
    <property type="term" value="F:acyltransferase activity, transferring groups other than amino-acyl groups"/>
    <property type="evidence" value="ECO:0007669"/>
    <property type="project" value="InterPro"/>
</dbReference>
<feature type="transmembrane region" description="Helical" evidence="2">
    <location>
        <begin position="256"/>
        <end position="273"/>
    </location>
</feature>
<feature type="transmembrane region" description="Helical" evidence="2">
    <location>
        <begin position="91"/>
        <end position="111"/>
    </location>
</feature>
<feature type="region of interest" description="Disordered" evidence="1">
    <location>
        <begin position="331"/>
        <end position="356"/>
    </location>
</feature>
<feature type="transmembrane region" description="Helical" evidence="2">
    <location>
        <begin position="279"/>
        <end position="303"/>
    </location>
</feature>
<protein>
    <submittedName>
        <fullName evidence="4">Acyltransferase</fullName>
    </submittedName>
</protein>
<dbReference type="AlphaFoldDB" id="A0A417Z2G1"/>
<dbReference type="Proteomes" id="UP000285376">
    <property type="component" value="Unassembled WGS sequence"/>
</dbReference>
<dbReference type="InterPro" id="IPR050879">
    <property type="entry name" value="Acyltransferase_3"/>
</dbReference>
<sequence length="356" mass="39398">MTQLTTTGQQHHEVPALARSKRRPALDGIRALSVVAAMIYHANPEWIPGGYLSVNVFFVLSGYLITGLLLKEASRWGSIDLVSFYKNRARRLLPALFVVVAAVTLIGARILTESAKANLRGDGLATLFYVANWRFILEGESYFASTGDHSPFRHMWTLAIEEQFYLVFPILLLGLMTMAHGRRRRIAQGLVVLIVLSAIIQAWIYTSQIKPTPTPDPSPIYYGTDTRANELLLGAALAVAMTYWRKRTLRANAEKLTWIGIASFGGMLAFFFGPNETSAWVFLGGSMLFSILICLIIVAIEVWPGSVFAEFLSWKPIVWIGELSYGIYRGTGRSSSSSTRSERAGTSSSCSSSAWR</sequence>
<dbReference type="PANTHER" id="PTHR23028">
    <property type="entry name" value="ACETYLTRANSFERASE"/>
    <property type="match status" value="1"/>
</dbReference>
<reference evidence="4 5" key="1">
    <citation type="submission" date="2018-08" db="EMBL/GenBank/DDBJ databases">
        <title>Whole genome sequence analysis of Dermacoccus abyssi bacteria isolated from Deep Mariana trench Micromonospora spp reveals genes involved in the environmental adaptation and production of secondary metabolites.</title>
        <authorList>
            <person name="Abdel-Mageed W.M."/>
            <person name="Lehri B."/>
            <person name="Nouioui I."/>
            <person name="Goodfellow I."/>
            <person name="Jaspars M."/>
            <person name="Karlyshev A."/>
        </authorList>
    </citation>
    <scope>NUCLEOTIDE SEQUENCE [LARGE SCALE GENOMIC DNA]</scope>
    <source>
        <strain evidence="4 5">MT1.1</strain>
    </source>
</reference>
<keyword evidence="2" id="KW-1133">Transmembrane helix</keyword>
<feature type="domain" description="Acyltransferase 3" evidence="3">
    <location>
        <begin position="24"/>
        <end position="328"/>
    </location>
</feature>
<feature type="transmembrane region" description="Helical" evidence="2">
    <location>
        <begin position="49"/>
        <end position="70"/>
    </location>
</feature>
<dbReference type="RefSeq" id="WP_118914090.1">
    <property type="nucleotide sequence ID" value="NZ_CBCRVH010000004.1"/>
</dbReference>
<comment type="caution">
    <text evidence="4">The sequence shown here is derived from an EMBL/GenBank/DDBJ whole genome shotgun (WGS) entry which is preliminary data.</text>
</comment>
<keyword evidence="4" id="KW-0012">Acyltransferase</keyword>
<gene>
    <name evidence="4" type="ORF">D1832_11230</name>
</gene>
<feature type="transmembrane region" description="Helical" evidence="2">
    <location>
        <begin position="163"/>
        <end position="179"/>
    </location>
</feature>
<keyword evidence="4" id="KW-0808">Transferase</keyword>
<dbReference type="GO" id="GO:0009103">
    <property type="term" value="P:lipopolysaccharide biosynthetic process"/>
    <property type="evidence" value="ECO:0007669"/>
    <property type="project" value="TreeGrafter"/>
</dbReference>
<feature type="transmembrane region" description="Helical" evidence="2">
    <location>
        <begin position="186"/>
        <end position="206"/>
    </location>
</feature>